<dbReference type="Pfam" id="PF13439">
    <property type="entry name" value="Glyco_transf_4"/>
    <property type="match status" value="1"/>
</dbReference>
<dbReference type="GO" id="GO:0016757">
    <property type="term" value="F:glycosyltransferase activity"/>
    <property type="evidence" value="ECO:0007669"/>
    <property type="project" value="InterPro"/>
</dbReference>
<proteinExistence type="predicted"/>
<dbReference type="Gene3D" id="3.40.50.2000">
    <property type="entry name" value="Glycogen Phosphorylase B"/>
    <property type="match status" value="2"/>
</dbReference>
<evidence type="ECO:0000259" key="1">
    <source>
        <dbReference type="Pfam" id="PF00534"/>
    </source>
</evidence>
<name>A0A1Z8APC3_9FLAO</name>
<dbReference type="InterPro" id="IPR001296">
    <property type="entry name" value="Glyco_trans_1"/>
</dbReference>
<evidence type="ECO:0000313" key="3">
    <source>
        <dbReference type="EMBL" id="OUS12181.1"/>
    </source>
</evidence>
<evidence type="ECO:0000313" key="4">
    <source>
        <dbReference type="Proteomes" id="UP000196102"/>
    </source>
</evidence>
<dbReference type="Pfam" id="PF00534">
    <property type="entry name" value="Glycos_transf_1"/>
    <property type="match status" value="1"/>
</dbReference>
<protein>
    <submittedName>
        <fullName evidence="3">Glycosyltransferase WbuB</fullName>
    </submittedName>
</protein>
<dbReference type="AlphaFoldDB" id="A0A1Z8APC3"/>
<accession>A0A1Z8APC3</accession>
<comment type="caution">
    <text evidence="3">The sequence shown here is derived from an EMBL/GenBank/DDBJ whole genome shotgun (WGS) entry which is preliminary data.</text>
</comment>
<dbReference type="EMBL" id="MAAX01000164">
    <property type="protein sequence ID" value="OUS12181.1"/>
    <property type="molecule type" value="Genomic_DNA"/>
</dbReference>
<keyword evidence="3" id="KW-0808">Transferase</keyword>
<dbReference type="SUPFAM" id="SSF53756">
    <property type="entry name" value="UDP-Glycosyltransferase/glycogen phosphorylase"/>
    <property type="match status" value="1"/>
</dbReference>
<dbReference type="CDD" id="cd03794">
    <property type="entry name" value="GT4_WbuB-like"/>
    <property type="match status" value="1"/>
</dbReference>
<sequence>MKILFLSLVKVNSLSDRGIYTDLLREFVSQGHHVTAVTPVERRDSNSAKIEVEKGFTNLHVRTLNIQKTNFIEKGLGMLLIGRQFLRAINSNLSGEKFDVILYSTPPITLYSTVRKLKHSMNSHTYLLLKDIFPQNAIDMKMMKKDGILHKYFKSIERKLYNISDHIGCMSPANVNFIKEYHKYVSTDKIHVNPNSIEPIIQTISSKDRELIRADYELPLDKSILVYGGNLGIPQGIDFLIEILENVKLENVHYLIVGSGSEYQKLKNWCDQNKSDHVTLLKFLPKEKYDKLLSSCDIGLILLNKNFLIPNFPSRLLSYLEMGLPVLSATDPNTDIGDILEYNKCGKKVLAGDVISFKTALNELLSSSSKYQEYSNNAKKLLLQDYDVVNSVQIIVDRVEQVKFNQNV</sequence>
<evidence type="ECO:0000259" key="2">
    <source>
        <dbReference type="Pfam" id="PF13439"/>
    </source>
</evidence>
<dbReference type="PANTHER" id="PTHR12526:SF609">
    <property type="entry name" value="LIPOPOLYSACCHARIDE BIOSYNTHESIS PROTEIN"/>
    <property type="match status" value="1"/>
</dbReference>
<dbReference type="PANTHER" id="PTHR12526">
    <property type="entry name" value="GLYCOSYLTRANSFERASE"/>
    <property type="match status" value="1"/>
</dbReference>
<dbReference type="Proteomes" id="UP000196102">
    <property type="component" value="Unassembled WGS sequence"/>
</dbReference>
<feature type="domain" description="Glycosyl transferase family 1" evidence="1">
    <location>
        <begin position="208"/>
        <end position="380"/>
    </location>
</feature>
<organism evidence="3 4">
    <name type="scientific">Nonlabens dokdonensis</name>
    <dbReference type="NCBI Taxonomy" id="328515"/>
    <lineage>
        <taxon>Bacteria</taxon>
        <taxon>Pseudomonadati</taxon>
        <taxon>Bacteroidota</taxon>
        <taxon>Flavobacteriia</taxon>
        <taxon>Flavobacteriales</taxon>
        <taxon>Flavobacteriaceae</taxon>
        <taxon>Nonlabens</taxon>
    </lineage>
</organism>
<reference evidence="4" key="1">
    <citation type="journal article" date="2017" name="Proc. Natl. Acad. Sci. U.S.A.">
        <title>Simulation of Deepwater Horizon oil plume reveals substrate specialization within a complex community of hydrocarbon-degraders.</title>
        <authorList>
            <person name="Hu P."/>
            <person name="Dubinsky E.A."/>
            <person name="Probst A.J."/>
            <person name="Wang J."/>
            <person name="Sieber C.M.K."/>
            <person name="Tom L.M."/>
            <person name="Gardinali P."/>
            <person name="Banfield J.F."/>
            <person name="Atlas R.M."/>
            <person name="Andersen G.L."/>
        </authorList>
    </citation>
    <scope>NUCLEOTIDE SEQUENCE [LARGE SCALE GENOMIC DNA]</scope>
</reference>
<gene>
    <name evidence="3" type="ORF">A9Q93_10450</name>
</gene>
<dbReference type="InterPro" id="IPR028098">
    <property type="entry name" value="Glyco_trans_4-like_N"/>
</dbReference>
<dbReference type="RefSeq" id="WP_303687377.1">
    <property type="nucleotide sequence ID" value="NZ_CAJXYO010000011.1"/>
</dbReference>
<feature type="domain" description="Glycosyltransferase subfamily 4-like N-terminal" evidence="2">
    <location>
        <begin position="21"/>
        <end position="198"/>
    </location>
</feature>